<feature type="non-terminal residue" evidence="1">
    <location>
        <position position="1"/>
    </location>
</feature>
<reference evidence="1" key="1">
    <citation type="journal article" date="2015" name="Nature">
        <title>Complex archaea that bridge the gap between prokaryotes and eukaryotes.</title>
        <authorList>
            <person name="Spang A."/>
            <person name="Saw J.H."/>
            <person name="Jorgensen S.L."/>
            <person name="Zaremba-Niedzwiedzka K."/>
            <person name="Martijn J."/>
            <person name="Lind A.E."/>
            <person name="van Eijk R."/>
            <person name="Schleper C."/>
            <person name="Guy L."/>
            <person name="Ettema T.J."/>
        </authorList>
    </citation>
    <scope>NUCLEOTIDE SEQUENCE</scope>
</reference>
<dbReference type="AlphaFoldDB" id="A0A0F9A2Q4"/>
<sequence length="44" mass="4997">LTVIDWRVVRLWQTIDKQLNSPYEATATALSLADDAFDFNLNGN</sequence>
<proteinExistence type="predicted"/>
<name>A0A0F9A2Q4_9ZZZZ</name>
<organism evidence="1">
    <name type="scientific">marine sediment metagenome</name>
    <dbReference type="NCBI Taxonomy" id="412755"/>
    <lineage>
        <taxon>unclassified sequences</taxon>
        <taxon>metagenomes</taxon>
        <taxon>ecological metagenomes</taxon>
    </lineage>
</organism>
<comment type="caution">
    <text evidence="1">The sequence shown here is derived from an EMBL/GenBank/DDBJ whole genome shotgun (WGS) entry which is preliminary data.</text>
</comment>
<evidence type="ECO:0000313" key="1">
    <source>
        <dbReference type="EMBL" id="KKK72869.1"/>
    </source>
</evidence>
<gene>
    <name evidence="1" type="ORF">LCGC14_2899580</name>
</gene>
<accession>A0A0F9A2Q4</accession>
<dbReference type="EMBL" id="LAZR01057043">
    <property type="protein sequence ID" value="KKK72869.1"/>
    <property type="molecule type" value="Genomic_DNA"/>
</dbReference>
<protein>
    <submittedName>
        <fullName evidence="1">Uncharacterized protein</fullName>
    </submittedName>
</protein>